<evidence type="ECO:0000259" key="5">
    <source>
        <dbReference type="Pfam" id="PF17135"/>
    </source>
</evidence>
<evidence type="ECO:0000313" key="7">
    <source>
        <dbReference type="Proteomes" id="UP000317158"/>
    </source>
</evidence>
<accession>A0A520KTU8</accession>
<sequence>MKIRKKSNPLIIDQINKLLTKSREENAKIWKDVAQRLNSPTRSMIAVNIGKINRYADKDKIVLVPGKVLGSGTIDHPVTVSSINFSKTAYKKIIDSGGRCLTIDELVKERPKGSNVVIIQ</sequence>
<dbReference type="Gene3D" id="3.100.10.10">
    <property type="match status" value="1"/>
</dbReference>
<dbReference type="GO" id="GO:0006412">
    <property type="term" value="P:translation"/>
    <property type="evidence" value="ECO:0007669"/>
    <property type="project" value="UniProtKB-UniRule"/>
</dbReference>
<comment type="caution">
    <text evidence="6">The sequence shown here is derived from an EMBL/GenBank/DDBJ whole genome shotgun (WGS) entry which is preliminary data.</text>
</comment>
<organism evidence="6 7">
    <name type="scientific">Methanoliparum thermophilum</name>
    <dbReference type="NCBI Taxonomy" id="2491083"/>
    <lineage>
        <taxon>Archaea</taxon>
        <taxon>Methanobacteriati</taxon>
        <taxon>Methanobacteriota</taxon>
        <taxon>Candidatus Methanoliparia</taxon>
        <taxon>Candidatus Methanoliparales</taxon>
        <taxon>Candidatus Methanoliparaceae</taxon>
        <taxon>Candidatus Methanoliparum</taxon>
    </lineage>
</organism>
<dbReference type="InterPro" id="IPR021131">
    <property type="entry name" value="Ribosomal_uL15/eL18"/>
</dbReference>
<dbReference type="InterPro" id="IPR001196">
    <property type="entry name" value="Ribosomal_uL15_CS"/>
</dbReference>
<dbReference type="Proteomes" id="UP000317158">
    <property type="component" value="Unassembled WGS sequence"/>
</dbReference>
<dbReference type="NCBIfam" id="NF003079">
    <property type="entry name" value="PRK04005.1"/>
    <property type="match status" value="1"/>
</dbReference>
<evidence type="ECO:0000256" key="4">
    <source>
        <dbReference type="HAMAP-Rule" id="MF_00329"/>
    </source>
</evidence>
<dbReference type="PROSITE" id="PS00475">
    <property type="entry name" value="RIBOSOMAL_L15"/>
    <property type="match status" value="1"/>
</dbReference>
<evidence type="ECO:0000256" key="3">
    <source>
        <dbReference type="ARBA" id="ARBA00023274"/>
    </source>
</evidence>
<feature type="domain" description="Large ribosomal subunit protein uL15/eL18" evidence="5">
    <location>
        <begin position="22"/>
        <end position="120"/>
    </location>
</feature>
<keyword evidence="2 4" id="KW-0689">Ribosomal protein</keyword>
<dbReference type="PANTHER" id="PTHR10934">
    <property type="entry name" value="60S RIBOSOMAL PROTEIN L18"/>
    <property type="match status" value="1"/>
</dbReference>
<dbReference type="HAMAP" id="MF_00329">
    <property type="entry name" value="Ribosomal_eL18"/>
    <property type="match status" value="1"/>
</dbReference>
<reference evidence="6 7" key="1">
    <citation type="journal article" date="2019" name="Nat. Microbiol.">
        <title>Wide diversity of methane and short-chain alkane metabolisms in uncultured archaea.</title>
        <authorList>
            <person name="Borrel G."/>
            <person name="Adam P.S."/>
            <person name="McKay L.J."/>
            <person name="Chen L.X."/>
            <person name="Sierra-Garcia I.N."/>
            <person name="Sieber C.M."/>
            <person name="Letourneur Q."/>
            <person name="Ghozlane A."/>
            <person name="Andersen G.L."/>
            <person name="Li W.J."/>
            <person name="Hallam S.J."/>
            <person name="Muyzer G."/>
            <person name="de Oliveira V.M."/>
            <person name="Inskeep W.P."/>
            <person name="Banfield J.F."/>
            <person name="Gribaldo S."/>
        </authorList>
    </citation>
    <scope>NUCLEOTIDE SEQUENCE [LARGE SCALE GENOMIC DNA]</scope>
    <source>
        <strain evidence="6">NM1a</strain>
    </source>
</reference>
<dbReference type="InterPro" id="IPR036227">
    <property type="entry name" value="Ribosomal_uL15/eL18_sf"/>
</dbReference>
<dbReference type="AlphaFoldDB" id="A0A520KTU8"/>
<dbReference type="InterPro" id="IPR000039">
    <property type="entry name" value="Ribosomal_eL18"/>
</dbReference>
<dbReference type="PANTHER" id="PTHR10934:SF2">
    <property type="entry name" value="LARGE RIBOSOMAL SUBUNIT PROTEIN EL18"/>
    <property type="match status" value="1"/>
</dbReference>
<dbReference type="InterPro" id="IPR022947">
    <property type="entry name" value="Ribosomal_eL18_arc"/>
</dbReference>
<dbReference type="Pfam" id="PF17135">
    <property type="entry name" value="Ribosomal_L18"/>
    <property type="match status" value="1"/>
</dbReference>
<protein>
    <recommendedName>
        <fullName evidence="4">Large ribosomal subunit protein eL18</fullName>
    </recommendedName>
</protein>
<evidence type="ECO:0000313" key="6">
    <source>
        <dbReference type="EMBL" id="RZN65498.1"/>
    </source>
</evidence>
<dbReference type="GO" id="GO:0003735">
    <property type="term" value="F:structural constituent of ribosome"/>
    <property type="evidence" value="ECO:0007669"/>
    <property type="project" value="InterPro"/>
</dbReference>
<dbReference type="SUPFAM" id="SSF52080">
    <property type="entry name" value="Ribosomal proteins L15p and L18e"/>
    <property type="match status" value="1"/>
</dbReference>
<evidence type="ECO:0000256" key="1">
    <source>
        <dbReference type="ARBA" id="ARBA00006815"/>
    </source>
</evidence>
<keyword evidence="3 4" id="KW-0687">Ribonucleoprotein</keyword>
<gene>
    <name evidence="4" type="primary">rpl18e</name>
    <name evidence="6" type="ORF">EF806_00990</name>
</gene>
<dbReference type="GO" id="GO:0003723">
    <property type="term" value="F:RNA binding"/>
    <property type="evidence" value="ECO:0007669"/>
    <property type="project" value="TreeGrafter"/>
</dbReference>
<evidence type="ECO:0000256" key="2">
    <source>
        <dbReference type="ARBA" id="ARBA00022980"/>
    </source>
</evidence>
<dbReference type="EMBL" id="RXIF01000002">
    <property type="protein sequence ID" value="RZN65498.1"/>
    <property type="molecule type" value="Genomic_DNA"/>
</dbReference>
<comment type="similarity">
    <text evidence="1 4">Belongs to the eukaryotic ribosomal protein eL18 family.</text>
</comment>
<dbReference type="GO" id="GO:0022625">
    <property type="term" value="C:cytosolic large ribosomal subunit"/>
    <property type="evidence" value="ECO:0007669"/>
    <property type="project" value="TreeGrafter"/>
</dbReference>
<proteinExistence type="inferred from homology"/>
<name>A0A520KTU8_METT2</name>